<reference evidence="2" key="1">
    <citation type="journal article" date="2019" name="bioRxiv">
        <title>The Genome of the Zebra Mussel, Dreissena polymorpha: A Resource for Invasive Species Research.</title>
        <authorList>
            <person name="McCartney M.A."/>
            <person name="Auch B."/>
            <person name="Kono T."/>
            <person name="Mallez S."/>
            <person name="Zhang Y."/>
            <person name="Obille A."/>
            <person name="Becker A."/>
            <person name="Abrahante J.E."/>
            <person name="Garbe J."/>
            <person name="Badalamenti J.P."/>
            <person name="Herman A."/>
            <person name="Mangelson H."/>
            <person name="Liachko I."/>
            <person name="Sullivan S."/>
            <person name="Sone E.D."/>
            <person name="Koren S."/>
            <person name="Silverstein K.A.T."/>
            <person name="Beckman K.B."/>
            <person name="Gohl D.M."/>
        </authorList>
    </citation>
    <scope>NUCLEOTIDE SEQUENCE</scope>
    <source>
        <strain evidence="2">Duluth1</strain>
        <tissue evidence="2">Whole animal</tissue>
    </source>
</reference>
<evidence type="ECO:0000313" key="3">
    <source>
        <dbReference type="Proteomes" id="UP000828390"/>
    </source>
</evidence>
<reference evidence="2" key="2">
    <citation type="submission" date="2020-11" db="EMBL/GenBank/DDBJ databases">
        <authorList>
            <person name="McCartney M.A."/>
            <person name="Auch B."/>
            <person name="Kono T."/>
            <person name="Mallez S."/>
            <person name="Becker A."/>
            <person name="Gohl D.M."/>
            <person name="Silverstein K.A.T."/>
            <person name="Koren S."/>
            <person name="Bechman K.B."/>
            <person name="Herman A."/>
            <person name="Abrahante J.E."/>
            <person name="Garbe J."/>
        </authorList>
    </citation>
    <scope>NUCLEOTIDE SEQUENCE</scope>
    <source>
        <strain evidence="2">Duluth1</strain>
        <tissue evidence="2">Whole animal</tissue>
    </source>
</reference>
<evidence type="ECO:0000313" key="2">
    <source>
        <dbReference type="EMBL" id="KAH3787556.1"/>
    </source>
</evidence>
<comment type="caution">
    <text evidence="2">The sequence shown here is derived from an EMBL/GenBank/DDBJ whole genome shotgun (WGS) entry which is preliminary data.</text>
</comment>
<evidence type="ECO:0000256" key="1">
    <source>
        <dbReference type="SAM" id="MobiDB-lite"/>
    </source>
</evidence>
<organism evidence="2 3">
    <name type="scientific">Dreissena polymorpha</name>
    <name type="common">Zebra mussel</name>
    <name type="synonym">Mytilus polymorpha</name>
    <dbReference type="NCBI Taxonomy" id="45954"/>
    <lineage>
        <taxon>Eukaryota</taxon>
        <taxon>Metazoa</taxon>
        <taxon>Spiralia</taxon>
        <taxon>Lophotrochozoa</taxon>
        <taxon>Mollusca</taxon>
        <taxon>Bivalvia</taxon>
        <taxon>Autobranchia</taxon>
        <taxon>Heteroconchia</taxon>
        <taxon>Euheterodonta</taxon>
        <taxon>Imparidentia</taxon>
        <taxon>Neoheterodontei</taxon>
        <taxon>Myida</taxon>
        <taxon>Dreissenoidea</taxon>
        <taxon>Dreissenidae</taxon>
        <taxon>Dreissena</taxon>
    </lineage>
</organism>
<gene>
    <name evidence="2" type="ORF">DPMN_165682</name>
</gene>
<feature type="region of interest" description="Disordered" evidence="1">
    <location>
        <begin position="1"/>
        <end position="46"/>
    </location>
</feature>
<accession>A0A9D4F050</accession>
<proteinExistence type="predicted"/>
<dbReference type="AlphaFoldDB" id="A0A9D4F050"/>
<sequence length="121" mass="13487">MREHEQSATKINPRTADKARASTPQSKVVSPAPGPSNTACLDPTENDADIIDDEPCCVCGFHQPIEMKRNKNIVFAKWAQCDGMRGGWPCLHWVHLSYCCPTAHVENGDKFYCPHGVDFEE</sequence>
<name>A0A9D4F050_DREPO</name>
<dbReference type="Proteomes" id="UP000828390">
    <property type="component" value="Unassembled WGS sequence"/>
</dbReference>
<protein>
    <submittedName>
        <fullName evidence="2">Uncharacterized protein</fullName>
    </submittedName>
</protein>
<dbReference type="EMBL" id="JAIWYP010000008">
    <property type="protein sequence ID" value="KAH3787556.1"/>
    <property type="molecule type" value="Genomic_DNA"/>
</dbReference>
<keyword evidence="3" id="KW-1185">Reference proteome</keyword>